<evidence type="ECO:0000313" key="2">
    <source>
        <dbReference type="Proteomes" id="UP000820818"/>
    </source>
</evidence>
<name>A0AAD5LE12_9CRUS</name>
<dbReference type="EMBL" id="WJBH02000003">
    <property type="protein sequence ID" value="KAI9560995.1"/>
    <property type="molecule type" value="Genomic_DNA"/>
</dbReference>
<dbReference type="Proteomes" id="UP000820818">
    <property type="component" value="Linkage Group LG3"/>
</dbReference>
<keyword evidence="2" id="KW-1185">Reference proteome</keyword>
<proteinExistence type="predicted"/>
<dbReference type="AlphaFoldDB" id="A0AAD5LE12"/>
<evidence type="ECO:0000313" key="1">
    <source>
        <dbReference type="EMBL" id="KAI9560995.1"/>
    </source>
</evidence>
<gene>
    <name evidence="1" type="ORF">GHT06_011951</name>
</gene>
<reference evidence="1 2" key="1">
    <citation type="submission" date="2022-05" db="EMBL/GenBank/DDBJ databases">
        <title>A multi-omics perspective on studying reproductive biology in Daphnia sinensis.</title>
        <authorList>
            <person name="Jia J."/>
        </authorList>
    </citation>
    <scope>NUCLEOTIDE SEQUENCE [LARGE SCALE GENOMIC DNA]</scope>
    <source>
        <strain evidence="1 2">WSL</strain>
    </source>
</reference>
<organism evidence="1 2">
    <name type="scientific">Daphnia sinensis</name>
    <dbReference type="NCBI Taxonomy" id="1820382"/>
    <lineage>
        <taxon>Eukaryota</taxon>
        <taxon>Metazoa</taxon>
        <taxon>Ecdysozoa</taxon>
        <taxon>Arthropoda</taxon>
        <taxon>Crustacea</taxon>
        <taxon>Branchiopoda</taxon>
        <taxon>Diplostraca</taxon>
        <taxon>Cladocera</taxon>
        <taxon>Anomopoda</taxon>
        <taxon>Daphniidae</taxon>
        <taxon>Daphnia</taxon>
        <taxon>Daphnia similis group</taxon>
    </lineage>
</organism>
<sequence>MRSCWQLFRDGHPKNSTTRLGTMDAYVSSSPLPTLSFPDTSRCKFLGNVYTFFLLASAYPHGAQESHGSGDAHRREGFEGRDDLPAPRCVFLLIAQRSRKRCAHASLKGQQQLV</sequence>
<accession>A0AAD5LE12</accession>
<comment type="caution">
    <text evidence="1">The sequence shown here is derived from an EMBL/GenBank/DDBJ whole genome shotgun (WGS) entry which is preliminary data.</text>
</comment>
<protein>
    <submittedName>
        <fullName evidence="1">Uncharacterized protein</fullName>
    </submittedName>
</protein>